<evidence type="ECO:0000256" key="2">
    <source>
        <dbReference type="ARBA" id="ARBA00005695"/>
    </source>
</evidence>
<dbReference type="GO" id="GO:0030288">
    <property type="term" value="C:outer membrane-bounded periplasmic space"/>
    <property type="evidence" value="ECO:0007669"/>
    <property type="project" value="UniProtKB-ARBA"/>
</dbReference>
<dbReference type="RefSeq" id="WP_106749100.1">
    <property type="nucleotide sequence ID" value="NZ_CP027668.1"/>
</dbReference>
<dbReference type="Gene3D" id="3.10.105.10">
    <property type="entry name" value="Dipeptide-binding Protein, Domain 3"/>
    <property type="match status" value="1"/>
</dbReference>
<dbReference type="GO" id="GO:0043190">
    <property type="term" value="C:ATP-binding cassette (ABC) transporter complex"/>
    <property type="evidence" value="ECO:0007669"/>
    <property type="project" value="InterPro"/>
</dbReference>
<dbReference type="AlphaFoldDB" id="A0A2S0NC65"/>
<dbReference type="Gene3D" id="3.40.190.10">
    <property type="entry name" value="Periplasmic binding protein-like II"/>
    <property type="match status" value="1"/>
</dbReference>
<dbReference type="InterPro" id="IPR000914">
    <property type="entry name" value="SBP_5_dom"/>
</dbReference>
<dbReference type="OrthoDB" id="9803988at2"/>
<sequence>MTTRRGFLAGMATALSIPAVGRAQGASVLKFAPQSDVAILDPIMSVSYVTRNHAFLIFDTLYGADENNRAQPQMVEGHRVERDGLEWTLTLREGLRFHDGSPVLARDVVASIQRWWKRDNVGQVLAGITDELSAVSDRAVRFRLKVPFPMLPDALGKFGTNNAVIMPERLARTEATVQVTEMVGSGPYRFLPQERVPGSRLVYEKFGGYVPRAGGQTSALAGPKVAHFDRVEWHVMPDVATAAAALQKGEIDWWEQPASDYWKLLAGNRNIKLDQIDTFGSAGVIRFNFLQAPTSNVLIRRAALAAISQRDVMTAVIGEEKDRWRDKVGFFLPGTPMASTVGIDALKEPPDPATARRLLAEAGYKGEPLVFLVPGDIATIKTQGEVVTDALQKAGFTIDMQVMDWGTVLARANNRQEASKGGWHLIGTFTAGVGLLNPSSNNFLRGSGTSAIFGWSDIPKLEELRSAWFRAPTVEAQAAICAEIQRVAFDTLPYAPTGLYFQQTAYRSNLTGVQKGLPLFYGVRRT</sequence>
<evidence type="ECO:0000313" key="6">
    <source>
        <dbReference type="Proteomes" id="UP000237889"/>
    </source>
</evidence>
<evidence type="ECO:0000259" key="4">
    <source>
        <dbReference type="Pfam" id="PF00496"/>
    </source>
</evidence>
<dbReference type="InterPro" id="IPR030678">
    <property type="entry name" value="Peptide/Ni-bd"/>
</dbReference>
<feature type="domain" description="Solute-binding protein family 5" evidence="4">
    <location>
        <begin position="71"/>
        <end position="415"/>
    </location>
</feature>
<dbReference type="CDD" id="cd08502">
    <property type="entry name" value="PBP2_NikA_DppA_OppA_like_16"/>
    <property type="match status" value="1"/>
</dbReference>
<dbReference type="InterPro" id="IPR039424">
    <property type="entry name" value="SBP_5"/>
</dbReference>
<evidence type="ECO:0000256" key="3">
    <source>
        <dbReference type="ARBA" id="ARBA00022729"/>
    </source>
</evidence>
<dbReference type="Pfam" id="PF00496">
    <property type="entry name" value="SBP_bac_5"/>
    <property type="match status" value="1"/>
</dbReference>
<dbReference type="GO" id="GO:1904680">
    <property type="term" value="F:peptide transmembrane transporter activity"/>
    <property type="evidence" value="ECO:0007669"/>
    <property type="project" value="TreeGrafter"/>
</dbReference>
<dbReference type="PANTHER" id="PTHR30290:SF38">
    <property type="entry name" value="D,D-DIPEPTIDE-BINDING PERIPLASMIC PROTEIN DDPA-RELATED"/>
    <property type="match status" value="1"/>
</dbReference>
<keyword evidence="6" id="KW-1185">Reference proteome</keyword>
<name>A0A2S0NC65_9HYPH</name>
<dbReference type="SUPFAM" id="SSF53850">
    <property type="entry name" value="Periplasmic binding protein-like II"/>
    <property type="match status" value="1"/>
</dbReference>
<comment type="similarity">
    <text evidence="2">Belongs to the bacterial solute-binding protein 5 family.</text>
</comment>
<dbReference type="PANTHER" id="PTHR30290">
    <property type="entry name" value="PERIPLASMIC BINDING COMPONENT OF ABC TRANSPORTER"/>
    <property type="match status" value="1"/>
</dbReference>
<proteinExistence type="inferred from homology"/>
<dbReference type="KEGG" id="phr:C6569_12165"/>
<gene>
    <name evidence="5" type="ORF">C6569_12165</name>
</gene>
<organism evidence="5 6">
    <name type="scientific">Phreatobacter cathodiphilus</name>
    <dbReference type="NCBI Taxonomy" id="1868589"/>
    <lineage>
        <taxon>Bacteria</taxon>
        <taxon>Pseudomonadati</taxon>
        <taxon>Pseudomonadota</taxon>
        <taxon>Alphaproteobacteria</taxon>
        <taxon>Hyphomicrobiales</taxon>
        <taxon>Phreatobacteraceae</taxon>
        <taxon>Phreatobacter</taxon>
    </lineage>
</organism>
<reference evidence="5 6" key="1">
    <citation type="submission" date="2018-03" db="EMBL/GenBank/DDBJ databases">
        <title>Genome sequencing of Phreatobacter sp.</title>
        <authorList>
            <person name="Kim S.-J."/>
            <person name="Heo J."/>
            <person name="Kwon S.-W."/>
        </authorList>
    </citation>
    <scope>NUCLEOTIDE SEQUENCE [LARGE SCALE GENOMIC DNA]</scope>
    <source>
        <strain evidence="5 6">S-12</strain>
    </source>
</reference>
<evidence type="ECO:0000313" key="5">
    <source>
        <dbReference type="EMBL" id="AVO45759.1"/>
    </source>
</evidence>
<dbReference type="PIRSF" id="PIRSF002741">
    <property type="entry name" value="MppA"/>
    <property type="match status" value="1"/>
</dbReference>
<dbReference type="PROSITE" id="PS51318">
    <property type="entry name" value="TAT"/>
    <property type="match status" value="1"/>
</dbReference>
<comment type="subcellular location">
    <subcellularLocation>
        <location evidence="1">Periplasm</location>
    </subcellularLocation>
</comment>
<dbReference type="GO" id="GO:0015833">
    <property type="term" value="P:peptide transport"/>
    <property type="evidence" value="ECO:0007669"/>
    <property type="project" value="TreeGrafter"/>
</dbReference>
<evidence type="ECO:0000256" key="1">
    <source>
        <dbReference type="ARBA" id="ARBA00004418"/>
    </source>
</evidence>
<dbReference type="EMBL" id="CP027668">
    <property type="protein sequence ID" value="AVO45759.1"/>
    <property type="molecule type" value="Genomic_DNA"/>
</dbReference>
<keyword evidence="3" id="KW-0732">Signal</keyword>
<accession>A0A2S0NC65</accession>
<dbReference type="InterPro" id="IPR006311">
    <property type="entry name" value="TAT_signal"/>
</dbReference>
<dbReference type="Proteomes" id="UP000237889">
    <property type="component" value="Chromosome"/>
</dbReference>
<protein>
    <submittedName>
        <fullName evidence="5">ABC transporter substrate-binding protein</fullName>
    </submittedName>
</protein>